<dbReference type="AlphaFoldDB" id="A0A2A2AFQ3"/>
<evidence type="ECO:0000313" key="6">
    <source>
        <dbReference type="Proteomes" id="UP000218644"/>
    </source>
</evidence>
<dbReference type="EMBL" id="NSJB01000009">
    <property type="protein sequence ID" value="PAT36558.1"/>
    <property type="molecule type" value="Genomic_DNA"/>
</dbReference>
<dbReference type="Proteomes" id="UP000275180">
    <property type="component" value="Unassembled WGS sequence"/>
</dbReference>
<protein>
    <recommendedName>
        <fullName evidence="8">Phage holin family protein</fullName>
    </recommendedName>
</protein>
<accession>A0A2A2AFQ3</accession>
<proteinExistence type="predicted"/>
<keyword evidence="5" id="KW-1185">Reference proteome</keyword>
<evidence type="ECO:0000256" key="1">
    <source>
        <dbReference type="SAM" id="Phobius"/>
    </source>
</evidence>
<evidence type="ECO:0008006" key="8">
    <source>
        <dbReference type="Google" id="ProtNLM"/>
    </source>
</evidence>
<comment type="caution">
    <text evidence="2">The sequence shown here is derived from an EMBL/GenBank/DDBJ whole genome shotgun (WGS) entry which is preliminary data.</text>
</comment>
<accession>A0A2A2AN23</accession>
<reference evidence="5 6" key="1">
    <citation type="submission" date="2017-08" db="EMBL/GenBank/DDBJ databases">
        <title>WGS of Clinical strains of the CDC Group NO-1 linked to zoonotic infections in humans.</title>
        <authorList>
            <person name="Bernier A.-M."/>
            <person name="Bernard K."/>
        </authorList>
    </citation>
    <scope>NUCLEOTIDE SEQUENCE [LARGE SCALE GENOMIC DNA]</scope>
    <source>
        <strain evidence="2 5">NML00-0135</strain>
        <strain evidence="3 6">NML79-0751</strain>
    </source>
</reference>
<keyword evidence="1" id="KW-0812">Transmembrane</keyword>
<reference evidence="4 7" key="2">
    <citation type="submission" date="2018-10" db="EMBL/GenBank/DDBJ databases">
        <title>Comamonadaceae CDC group NO-1 genome sequencing and assembly.</title>
        <authorList>
            <person name="Bernier A.-M."/>
            <person name="Bernard K."/>
        </authorList>
    </citation>
    <scope>NUCLEOTIDE SEQUENCE [LARGE SCALE GENOMIC DNA]</scope>
    <source>
        <strain evidence="4 7">NML180582</strain>
    </source>
</reference>
<sequence length="131" mass="14966">MNWQRWLGVERLRESARYWLDEGGLAVADRLDLAQLEWRKQWTGLVGMAIAVALLLMFLFGALIVGSLAVMLAYWQSPQWHTALWALGGAWGGLLLLALLVIVLMKKRMARPFVLTRTVLAQDFRAMKERL</sequence>
<evidence type="ECO:0000313" key="5">
    <source>
        <dbReference type="Proteomes" id="UP000218054"/>
    </source>
</evidence>
<feature type="transmembrane region" description="Helical" evidence="1">
    <location>
        <begin position="45"/>
        <end position="76"/>
    </location>
</feature>
<evidence type="ECO:0000313" key="3">
    <source>
        <dbReference type="EMBL" id="PAT39112.1"/>
    </source>
</evidence>
<dbReference type="OrthoDB" id="8906425at2"/>
<evidence type="ECO:0000313" key="7">
    <source>
        <dbReference type="Proteomes" id="UP000275180"/>
    </source>
</evidence>
<dbReference type="InterPro" id="IPR009937">
    <property type="entry name" value="Phage_holin_3_6"/>
</dbReference>
<name>A0A2A2AFQ3_9BURK</name>
<keyword evidence="1" id="KW-1133">Transmembrane helix</keyword>
<dbReference type="Proteomes" id="UP000218644">
    <property type="component" value="Unassembled WGS sequence"/>
</dbReference>
<dbReference type="Pfam" id="PF07332">
    <property type="entry name" value="Phage_holin_3_6"/>
    <property type="match status" value="1"/>
</dbReference>
<evidence type="ECO:0000313" key="4">
    <source>
        <dbReference type="EMBL" id="RMX17550.1"/>
    </source>
</evidence>
<gene>
    <name evidence="3" type="ORF">CK623_11695</name>
    <name evidence="2" type="ORF">CK625_10765</name>
    <name evidence="4" type="ORF">EBQ34_04310</name>
</gene>
<dbReference type="EMBL" id="NSJD01000023">
    <property type="protein sequence ID" value="PAT39112.1"/>
    <property type="molecule type" value="Genomic_DNA"/>
</dbReference>
<dbReference type="EMBL" id="RDQJ01000004">
    <property type="protein sequence ID" value="RMX17550.1"/>
    <property type="molecule type" value="Genomic_DNA"/>
</dbReference>
<evidence type="ECO:0000313" key="2">
    <source>
        <dbReference type="EMBL" id="PAT36558.1"/>
    </source>
</evidence>
<feature type="transmembrane region" description="Helical" evidence="1">
    <location>
        <begin position="82"/>
        <end position="105"/>
    </location>
</feature>
<keyword evidence="1" id="KW-0472">Membrane</keyword>
<organism evidence="2 5">
    <name type="scientific">Vandammella animalimorsus</name>
    <dbReference type="NCBI Taxonomy" id="2029117"/>
    <lineage>
        <taxon>Bacteria</taxon>
        <taxon>Pseudomonadati</taxon>
        <taxon>Pseudomonadota</taxon>
        <taxon>Betaproteobacteria</taxon>
        <taxon>Burkholderiales</taxon>
        <taxon>Comamonadaceae</taxon>
        <taxon>Vandammella</taxon>
    </lineage>
</organism>
<dbReference type="RefSeq" id="WP_095540319.1">
    <property type="nucleotide sequence ID" value="NZ_NSJB01000009.1"/>
</dbReference>
<dbReference type="Proteomes" id="UP000218054">
    <property type="component" value="Unassembled WGS sequence"/>
</dbReference>
<accession>A0A3M6RQR5</accession>